<keyword evidence="4" id="KW-0762">Sugar transport</keyword>
<dbReference type="InterPro" id="IPR004703">
    <property type="entry name" value="PTS_sugar-sp_permease"/>
</dbReference>
<keyword evidence="3" id="KW-1003">Cell membrane</keyword>
<reference evidence="12 13" key="1">
    <citation type="submission" date="2016-10" db="EMBL/GenBank/DDBJ databases">
        <authorList>
            <person name="de Groot N.N."/>
        </authorList>
    </citation>
    <scope>NUCLEOTIDE SEQUENCE [LARGE SCALE GENOMIC DNA]</scope>
    <source>
        <strain evidence="13">L7-484,KACC 16230,DSM 25025</strain>
    </source>
</reference>
<keyword evidence="5" id="KW-0598">Phosphotransferase system</keyword>
<evidence type="ECO:0000256" key="10">
    <source>
        <dbReference type="SAM" id="Phobius"/>
    </source>
</evidence>
<dbReference type="InterPro" id="IPR013853">
    <property type="entry name" value="EIIC-GAT"/>
</dbReference>
<dbReference type="AlphaFoldDB" id="A0A1H0K8H3"/>
<organism evidence="12 13">
    <name type="scientific">Aureimonas jatrophae</name>
    <dbReference type="NCBI Taxonomy" id="1166073"/>
    <lineage>
        <taxon>Bacteria</taxon>
        <taxon>Pseudomonadati</taxon>
        <taxon>Pseudomonadota</taxon>
        <taxon>Alphaproteobacteria</taxon>
        <taxon>Hyphomicrobiales</taxon>
        <taxon>Aurantimonadaceae</taxon>
        <taxon>Aureimonas</taxon>
    </lineage>
</organism>
<sequence length="482" mass="49939">MAEILAALKSVVDALGATVLLPIIIFVIALVLGARPGRAFRAGLTIGIAFIGINLVLGLMLTTLGEVAQAIVTNTGMQRDIVDVGWPSAAAIAFGSSVGLWVIPLGILVNVALLFSGLTRTLNVDVWNFWHFAFVGSLVVAATGSLGMGLLAAALMAALSLVLADWTAKGVQRFYGVPGVSVPHLASAQIVPLAILLNWILDRIPGVNRIRVDTETVQRRLGVFGEPIVMGLAIGLVLGLVAYAGSADAGTVVTKSLQTGMNLAAVMLLLPRMVRILMEGLIPVSEAARDFVQKRAGDREIHVGLDSAILIGHPAAIASSLILVPIAILLSLVLPGNRIILFADLAVIPFVVAMAAPIVNGNVFRMVVIGTVTLVVGFYVGMALSPLMTTTAASSGFAIPANATGITSVVDGFLYIPWVVIRLTQGLGLVGLLLVLGGVAALLLAWRRAPRAMERLAGADEPAPEAALPATVAPGRPLAGRP</sequence>
<comment type="subcellular location">
    <subcellularLocation>
        <location evidence="1">Cell membrane</location>
        <topology evidence="1">Multi-pass membrane protein</topology>
    </subcellularLocation>
</comment>
<evidence type="ECO:0000256" key="3">
    <source>
        <dbReference type="ARBA" id="ARBA00022475"/>
    </source>
</evidence>
<dbReference type="Pfam" id="PF03611">
    <property type="entry name" value="EIIC-GAT"/>
    <property type="match status" value="1"/>
</dbReference>
<evidence type="ECO:0000256" key="2">
    <source>
        <dbReference type="ARBA" id="ARBA00022448"/>
    </source>
</evidence>
<dbReference type="EMBL" id="FNIT01000007">
    <property type="protein sequence ID" value="SDO52001.1"/>
    <property type="molecule type" value="Genomic_DNA"/>
</dbReference>
<feature type="region of interest" description="Disordered" evidence="9">
    <location>
        <begin position="462"/>
        <end position="482"/>
    </location>
</feature>
<protein>
    <submittedName>
        <fullName evidence="12">PTS system IIC component, Gat family</fullName>
    </submittedName>
</protein>
<gene>
    <name evidence="12" type="ORF">SAMN05192530_107137</name>
</gene>
<dbReference type="GO" id="GO:0015577">
    <property type="term" value="F:galactitol transmembrane transporter activity"/>
    <property type="evidence" value="ECO:0007669"/>
    <property type="project" value="InterPro"/>
</dbReference>
<feature type="transmembrane region" description="Helical" evidence="10">
    <location>
        <begin position="303"/>
        <end position="333"/>
    </location>
</feature>
<accession>A0A1H0K8H3</accession>
<feature type="transmembrane region" description="Helical" evidence="10">
    <location>
        <begin position="44"/>
        <end position="64"/>
    </location>
</feature>
<feature type="transmembrane region" description="Helical" evidence="10">
    <location>
        <begin position="366"/>
        <end position="388"/>
    </location>
</feature>
<dbReference type="OrthoDB" id="9787936at2"/>
<feature type="transmembrane region" description="Helical" evidence="10">
    <location>
        <begin position="182"/>
        <end position="201"/>
    </location>
</feature>
<evidence type="ECO:0000256" key="6">
    <source>
        <dbReference type="ARBA" id="ARBA00022692"/>
    </source>
</evidence>
<proteinExistence type="predicted"/>
<dbReference type="PIRSF" id="PIRSF006304">
    <property type="entry name" value="GatC"/>
    <property type="match status" value="1"/>
</dbReference>
<feature type="transmembrane region" description="Helical" evidence="10">
    <location>
        <begin position="129"/>
        <end position="162"/>
    </location>
</feature>
<feature type="transmembrane region" description="Helical" evidence="10">
    <location>
        <begin position="14"/>
        <end position="32"/>
    </location>
</feature>
<dbReference type="GO" id="GO:0005886">
    <property type="term" value="C:plasma membrane"/>
    <property type="evidence" value="ECO:0007669"/>
    <property type="project" value="UniProtKB-SubCell"/>
</dbReference>
<feature type="transmembrane region" description="Helical" evidence="10">
    <location>
        <begin position="84"/>
        <end position="117"/>
    </location>
</feature>
<feature type="compositionally biased region" description="Low complexity" evidence="9">
    <location>
        <begin position="462"/>
        <end position="474"/>
    </location>
</feature>
<keyword evidence="7 10" id="KW-1133">Transmembrane helix</keyword>
<dbReference type="PROSITE" id="PS51104">
    <property type="entry name" value="PTS_EIIC_TYPE_2"/>
    <property type="match status" value="1"/>
</dbReference>
<keyword evidence="8 10" id="KW-0472">Membrane</keyword>
<dbReference type="RefSeq" id="WP_090675160.1">
    <property type="nucleotide sequence ID" value="NZ_FNIT01000007.1"/>
</dbReference>
<name>A0A1H0K8H3_9HYPH</name>
<keyword evidence="2" id="KW-0813">Transport</keyword>
<evidence type="ECO:0000256" key="5">
    <source>
        <dbReference type="ARBA" id="ARBA00022683"/>
    </source>
</evidence>
<evidence type="ECO:0000313" key="13">
    <source>
        <dbReference type="Proteomes" id="UP000198793"/>
    </source>
</evidence>
<feature type="transmembrane region" description="Helical" evidence="10">
    <location>
        <begin position="427"/>
        <end position="446"/>
    </location>
</feature>
<feature type="transmembrane region" description="Helical" evidence="10">
    <location>
        <begin position="339"/>
        <end position="359"/>
    </location>
</feature>
<dbReference type="PANTHER" id="PTHR37324:SF2">
    <property type="entry name" value="PTS SYSTEM GALACTITOL-SPECIFIC EIIC COMPONENT"/>
    <property type="match status" value="1"/>
</dbReference>
<feature type="transmembrane region" description="Helical" evidence="10">
    <location>
        <begin position="221"/>
        <end position="243"/>
    </location>
</feature>
<evidence type="ECO:0000256" key="9">
    <source>
        <dbReference type="SAM" id="MobiDB-lite"/>
    </source>
</evidence>
<keyword evidence="13" id="KW-1185">Reference proteome</keyword>
<dbReference type="InterPro" id="IPR013014">
    <property type="entry name" value="PTS_EIIC_2"/>
</dbReference>
<evidence type="ECO:0000313" key="12">
    <source>
        <dbReference type="EMBL" id="SDO52001.1"/>
    </source>
</evidence>
<dbReference type="Proteomes" id="UP000198793">
    <property type="component" value="Unassembled WGS sequence"/>
</dbReference>
<dbReference type="PANTHER" id="PTHR37324">
    <property type="entry name" value="PTS SYSTEM GALACTITOL-SPECIFIC EIIC COMPONENT"/>
    <property type="match status" value="1"/>
</dbReference>
<evidence type="ECO:0000256" key="8">
    <source>
        <dbReference type="ARBA" id="ARBA00023136"/>
    </source>
</evidence>
<dbReference type="GO" id="GO:0009401">
    <property type="term" value="P:phosphoenolpyruvate-dependent sugar phosphotransferase system"/>
    <property type="evidence" value="ECO:0007669"/>
    <property type="project" value="UniProtKB-KW"/>
</dbReference>
<evidence type="ECO:0000259" key="11">
    <source>
        <dbReference type="PROSITE" id="PS51104"/>
    </source>
</evidence>
<feature type="domain" description="PTS EIIC type-2" evidence="11">
    <location>
        <begin position="9"/>
        <end position="446"/>
    </location>
</feature>
<evidence type="ECO:0000256" key="4">
    <source>
        <dbReference type="ARBA" id="ARBA00022597"/>
    </source>
</evidence>
<keyword evidence="6 10" id="KW-0812">Transmembrane</keyword>
<dbReference type="STRING" id="1166073.SAMN05192530_107137"/>
<evidence type="ECO:0000256" key="1">
    <source>
        <dbReference type="ARBA" id="ARBA00004651"/>
    </source>
</evidence>
<evidence type="ECO:0000256" key="7">
    <source>
        <dbReference type="ARBA" id="ARBA00022989"/>
    </source>
</evidence>